<evidence type="ECO:0000313" key="5">
    <source>
        <dbReference type="Proteomes" id="UP001497392"/>
    </source>
</evidence>
<dbReference type="InterPro" id="IPR051948">
    <property type="entry name" value="Hsp70_co-chaperone_J-domain"/>
</dbReference>
<keyword evidence="2" id="KW-1133">Transmembrane helix</keyword>
<evidence type="ECO:0000256" key="2">
    <source>
        <dbReference type="SAM" id="Phobius"/>
    </source>
</evidence>
<dbReference type="PANTHER" id="PTHR44360:SF1">
    <property type="entry name" value="DNAJ HOMOLOG SUBFAMILY B MEMBER 9"/>
    <property type="match status" value="1"/>
</dbReference>
<reference evidence="4 5" key="1">
    <citation type="submission" date="2024-06" db="EMBL/GenBank/DDBJ databases">
        <authorList>
            <person name="Kraege A."/>
            <person name="Thomma B."/>
        </authorList>
    </citation>
    <scope>NUCLEOTIDE SEQUENCE [LARGE SCALE GENOMIC DNA]</scope>
</reference>
<dbReference type="PRINTS" id="PR00625">
    <property type="entry name" value="JDOMAIN"/>
</dbReference>
<dbReference type="InterPro" id="IPR001623">
    <property type="entry name" value="DnaJ_domain"/>
</dbReference>
<evidence type="ECO:0000259" key="3">
    <source>
        <dbReference type="PROSITE" id="PS50076"/>
    </source>
</evidence>
<dbReference type="Proteomes" id="UP001497392">
    <property type="component" value="Unassembled WGS sequence"/>
</dbReference>
<proteinExistence type="predicted"/>
<sequence>MDPYKVLGIEKDADPTEVKRAFRMLAMRYHPDVTTETDAPQRYEEVRKAADQILNRARKPTAQAAAAAAAAAEEASSMSWRTERLTRHPRFAALFSAACLVGGCIIFAGALRVHQGLYTYNRVGSPLEESKEPSEAQMRIRELLMEKRQAAQSQRTQQERQQ</sequence>
<comment type="caution">
    <text evidence="4">The sequence shown here is derived from an EMBL/GenBank/DDBJ whole genome shotgun (WGS) entry which is preliminary data.</text>
</comment>
<gene>
    <name evidence="4" type="primary">g10636</name>
    <name evidence="4" type="ORF">VP750_LOCUS9537</name>
</gene>
<dbReference type="PROSITE" id="PS50076">
    <property type="entry name" value="DNAJ_2"/>
    <property type="match status" value="1"/>
</dbReference>
<protein>
    <submittedName>
        <fullName evidence="4">G10636 protein</fullName>
    </submittedName>
</protein>
<evidence type="ECO:0000313" key="4">
    <source>
        <dbReference type="EMBL" id="CAL5227631.1"/>
    </source>
</evidence>
<keyword evidence="5" id="KW-1185">Reference proteome</keyword>
<dbReference type="EMBL" id="CAXHTA020000017">
    <property type="protein sequence ID" value="CAL5227631.1"/>
    <property type="molecule type" value="Genomic_DNA"/>
</dbReference>
<feature type="transmembrane region" description="Helical" evidence="2">
    <location>
        <begin position="91"/>
        <end position="111"/>
    </location>
</feature>
<dbReference type="SMART" id="SM00271">
    <property type="entry name" value="DnaJ"/>
    <property type="match status" value="1"/>
</dbReference>
<organism evidence="4 5">
    <name type="scientific">Coccomyxa viridis</name>
    <dbReference type="NCBI Taxonomy" id="1274662"/>
    <lineage>
        <taxon>Eukaryota</taxon>
        <taxon>Viridiplantae</taxon>
        <taxon>Chlorophyta</taxon>
        <taxon>core chlorophytes</taxon>
        <taxon>Trebouxiophyceae</taxon>
        <taxon>Trebouxiophyceae incertae sedis</taxon>
        <taxon>Coccomyxaceae</taxon>
        <taxon>Coccomyxa</taxon>
    </lineage>
</organism>
<name>A0ABP1G5S1_9CHLO</name>
<evidence type="ECO:0000256" key="1">
    <source>
        <dbReference type="ARBA" id="ARBA00023186"/>
    </source>
</evidence>
<dbReference type="InterPro" id="IPR036869">
    <property type="entry name" value="J_dom_sf"/>
</dbReference>
<accession>A0ABP1G5S1</accession>
<dbReference type="PANTHER" id="PTHR44360">
    <property type="entry name" value="DNAJ HOMOLOG SUBFAMILY B MEMBER 9"/>
    <property type="match status" value="1"/>
</dbReference>
<feature type="domain" description="J" evidence="3">
    <location>
        <begin position="2"/>
        <end position="59"/>
    </location>
</feature>
<dbReference type="SUPFAM" id="SSF46565">
    <property type="entry name" value="Chaperone J-domain"/>
    <property type="match status" value="1"/>
</dbReference>
<dbReference type="Gene3D" id="1.10.287.110">
    <property type="entry name" value="DnaJ domain"/>
    <property type="match status" value="1"/>
</dbReference>
<keyword evidence="1" id="KW-0143">Chaperone</keyword>
<keyword evidence="2" id="KW-0472">Membrane</keyword>
<keyword evidence="2" id="KW-0812">Transmembrane</keyword>
<dbReference type="CDD" id="cd06257">
    <property type="entry name" value="DnaJ"/>
    <property type="match status" value="1"/>
</dbReference>
<dbReference type="Pfam" id="PF00226">
    <property type="entry name" value="DnaJ"/>
    <property type="match status" value="1"/>
</dbReference>